<dbReference type="AlphaFoldDB" id="A0A0F9DAJ9"/>
<name>A0A0F9DAJ9_9ZZZZ</name>
<protein>
    <submittedName>
        <fullName evidence="1">Uncharacterized protein</fullName>
    </submittedName>
</protein>
<proteinExistence type="predicted"/>
<comment type="caution">
    <text evidence="1">The sequence shown here is derived from an EMBL/GenBank/DDBJ whole genome shotgun (WGS) entry which is preliminary data.</text>
</comment>
<dbReference type="EMBL" id="LAZR01029729">
    <property type="protein sequence ID" value="KKL58704.1"/>
    <property type="molecule type" value="Genomic_DNA"/>
</dbReference>
<organism evidence="1">
    <name type="scientific">marine sediment metagenome</name>
    <dbReference type="NCBI Taxonomy" id="412755"/>
    <lineage>
        <taxon>unclassified sequences</taxon>
        <taxon>metagenomes</taxon>
        <taxon>ecological metagenomes</taxon>
    </lineage>
</organism>
<sequence length="46" mass="5375">MTADVKVVYIHEDTKYPLEAFREEVPTTDEVEFDIEPSELPEDFLS</sequence>
<accession>A0A0F9DAJ9</accession>
<reference evidence="1" key="1">
    <citation type="journal article" date="2015" name="Nature">
        <title>Complex archaea that bridge the gap between prokaryotes and eukaryotes.</title>
        <authorList>
            <person name="Spang A."/>
            <person name="Saw J.H."/>
            <person name="Jorgensen S.L."/>
            <person name="Zaremba-Niedzwiedzka K."/>
            <person name="Martijn J."/>
            <person name="Lind A.E."/>
            <person name="van Eijk R."/>
            <person name="Schleper C."/>
            <person name="Guy L."/>
            <person name="Ettema T.J."/>
        </authorList>
    </citation>
    <scope>NUCLEOTIDE SEQUENCE</scope>
</reference>
<evidence type="ECO:0000313" key="1">
    <source>
        <dbReference type="EMBL" id="KKL58704.1"/>
    </source>
</evidence>
<feature type="non-terminal residue" evidence="1">
    <location>
        <position position="46"/>
    </location>
</feature>
<gene>
    <name evidence="1" type="ORF">LCGC14_2222650</name>
</gene>